<keyword evidence="1" id="KW-1133">Transmembrane helix</keyword>
<evidence type="ECO:0000256" key="2">
    <source>
        <dbReference type="SAM" id="SignalP"/>
    </source>
</evidence>
<proteinExistence type="predicted"/>
<feature type="transmembrane region" description="Helical" evidence="1">
    <location>
        <begin position="63"/>
        <end position="81"/>
    </location>
</feature>
<dbReference type="AlphaFoldDB" id="A0A1X2HAR1"/>
<dbReference type="EMBL" id="MCGN01000006">
    <property type="protein sequence ID" value="ORY95720.1"/>
    <property type="molecule type" value="Genomic_DNA"/>
</dbReference>
<protein>
    <submittedName>
        <fullName evidence="3">Uncharacterized protein</fullName>
    </submittedName>
</protein>
<name>A0A1X2HAR1_SYNRA</name>
<feature type="chain" id="PRO_5012936643" evidence="2">
    <location>
        <begin position="38"/>
        <end position="90"/>
    </location>
</feature>
<feature type="signal peptide" evidence="2">
    <location>
        <begin position="1"/>
        <end position="37"/>
    </location>
</feature>
<keyword evidence="4" id="KW-1185">Reference proteome</keyword>
<gene>
    <name evidence="3" type="ORF">BCR43DRAFT_493477</name>
</gene>
<keyword evidence="1" id="KW-0812">Transmembrane</keyword>
<keyword evidence="2" id="KW-0732">Signal</keyword>
<keyword evidence="1" id="KW-0472">Membrane</keyword>
<evidence type="ECO:0000313" key="3">
    <source>
        <dbReference type="EMBL" id="ORY95720.1"/>
    </source>
</evidence>
<reference evidence="3 4" key="1">
    <citation type="submission" date="2016-07" db="EMBL/GenBank/DDBJ databases">
        <title>Pervasive Adenine N6-methylation of Active Genes in Fungi.</title>
        <authorList>
            <consortium name="DOE Joint Genome Institute"/>
            <person name="Mondo S.J."/>
            <person name="Dannebaum R.O."/>
            <person name="Kuo R.C."/>
            <person name="Labutti K."/>
            <person name="Haridas S."/>
            <person name="Kuo A."/>
            <person name="Salamov A."/>
            <person name="Ahrendt S.R."/>
            <person name="Lipzen A."/>
            <person name="Sullivan W."/>
            <person name="Andreopoulos W.B."/>
            <person name="Clum A."/>
            <person name="Lindquist E."/>
            <person name="Daum C."/>
            <person name="Ramamoorthy G.K."/>
            <person name="Gryganskyi A."/>
            <person name="Culley D."/>
            <person name="Magnuson J.K."/>
            <person name="James T.Y."/>
            <person name="O'Malley M.A."/>
            <person name="Stajich J.E."/>
            <person name="Spatafora J.W."/>
            <person name="Visel A."/>
            <person name="Grigoriev I.V."/>
        </authorList>
    </citation>
    <scope>NUCLEOTIDE SEQUENCE [LARGE SCALE GENOMIC DNA]</scope>
    <source>
        <strain evidence="3 4">NRRL 2496</strain>
    </source>
</reference>
<sequence length="90" mass="10077">MVLTVVDLEKIGCEKASPSVHMILLWILLGMVRDTMAEGSLDQKLALTVVDLQKIRCEKASPSVHMILLWVILGMVFDIMAEGSLDHRWS</sequence>
<dbReference type="InParanoid" id="A0A1X2HAR1"/>
<dbReference type="Proteomes" id="UP000242180">
    <property type="component" value="Unassembled WGS sequence"/>
</dbReference>
<comment type="caution">
    <text evidence="3">The sequence shown here is derived from an EMBL/GenBank/DDBJ whole genome shotgun (WGS) entry which is preliminary data.</text>
</comment>
<evidence type="ECO:0000256" key="1">
    <source>
        <dbReference type="SAM" id="Phobius"/>
    </source>
</evidence>
<organism evidence="3 4">
    <name type="scientific">Syncephalastrum racemosum</name>
    <name type="common">Filamentous fungus</name>
    <dbReference type="NCBI Taxonomy" id="13706"/>
    <lineage>
        <taxon>Eukaryota</taxon>
        <taxon>Fungi</taxon>
        <taxon>Fungi incertae sedis</taxon>
        <taxon>Mucoromycota</taxon>
        <taxon>Mucoromycotina</taxon>
        <taxon>Mucoromycetes</taxon>
        <taxon>Mucorales</taxon>
        <taxon>Syncephalastraceae</taxon>
        <taxon>Syncephalastrum</taxon>
    </lineage>
</organism>
<evidence type="ECO:0000313" key="4">
    <source>
        <dbReference type="Proteomes" id="UP000242180"/>
    </source>
</evidence>
<accession>A0A1X2HAR1</accession>